<keyword evidence="3" id="KW-1185">Reference proteome</keyword>
<reference evidence="2" key="1">
    <citation type="submission" date="2015-04" db="UniProtKB">
        <authorList>
            <consortium name="EnsemblPlants"/>
        </authorList>
    </citation>
    <scope>IDENTIFICATION</scope>
</reference>
<sequence>MCVYKTTGEEEKIPVPYVPRRCSLQLLMLYTTCITRKLAPVDDQGWRPRISPSEQEAENMKMDGGKQRRVHDVTKKEHKKKNRSASRSLPVGFVEHGDRHRSMAWVKAPPPAQRGSGQASTTRTENPSTSLPRSTPIAAAGDSRAAAHRRT</sequence>
<name>A0A0E0LGY4_ORYPU</name>
<evidence type="ECO:0000313" key="2">
    <source>
        <dbReference type="EnsemblPlants" id="OPUNC07G02430.1"/>
    </source>
</evidence>
<dbReference type="Proteomes" id="UP000026962">
    <property type="component" value="Chromosome 7"/>
</dbReference>
<dbReference type="AlphaFoldDB" id="A0A0E0LGY4"/>
<accession>A0A0E0LGY4</accession>
<proteinExistence type="predicted"/>
<feature type="compositionally biased region" description="Polar residues" evidence="1">
    <location>
        <begin position="115"/>
        <end position="133"/>
    </location>
</feature>
<dbReference type="HOGENOM" id="CLU_1734461_0_0_1"/>
<feature type="region of interest" description="Disordered" evidence="1">
    <location>
        <begin position="45"/>
        <end position="151"/>
    </location>
</feature>
<dbReference type="EnsemblPlants" id="OPUNC07G02430.1">
    <property type="protein sequence ID" value="OPUNC07G02430.1"/>
    <property type="gene ID" value="OPUNC07G02430"/>
</dbReference>
<feature type="compositionally biased region" description="Basic and acidic residues" evidence="1">
    <location>
        <begin position="58"/>
        <end position="75"/>
    </location>
</feature>
<reference evidence="2" key="2">
    <citation type="submission" date="2018-05" db="EMBL/GenBank/DDBJ databases">
        <title>OpunRS2 (Oryza punctata Reference Sequence Version 2).</title>
        <authorList>
            <person name="Zhang J."/>
            <person name="Kudrna D."/>
            <person name="Lee S."/>
            <person name="Talag J."/>
            <person name="Welchert J."/>
            <person name="Wing R.A."/>
        </authorList>
    </citation>
    <scope>NUCLEOTIDE SEQUENCE [LARGE SCALE GENOMIC DNA]</scope>
</reference>
<protein>
    <submittedName>
        <fullName evidence="2">Uncharacterized protein</fullName>
    </submittedName>
</protein>
<evidence type="ECO:0000313" key="3">
    <source>
        <dbReference type="Proteomes" id="UP000026962"/>
    </source>
</evidence>
<evidence type="ECO:0000256" key="1">
    <source>
        <dbReference type="SAM" id="MobiDB-lite"/>
    </source>
</evidence>
<dbReference type="Gramene" id="OPUNC07G02430.1">
    <property type="protein sequence ID" value="OPUNC07G02430.1"/>
    <property type="gene ID" value="OPUNC07G02430"/>
</dbReference>
<organism evidence="2">
    <name type="scientific">Oryza punctata</name>
    <name type="common">Red rice</name>
    <dbReference type="NCBI Taxonomy" id="4537"/>
    <lineage>
        <taxon>Eukaryota</taxon>
        <taxon>Viridiplantae</taxon>
        <taxon>Streptophyta</taxon>
        <taxon>Embryophyta</taxon>
        <taxon>Tracheophyta</taxon>
        <taxon>Spermatophyta</taxon>
        <taxon>Magnoliopsida</taxon>
        <taxon>Liliopsida</taxon>
        <taxon>Poales</taxon>
        <taxon>Poaceae</taxon>
        <taxon>BOP clade</taxon>
        <taxon>Oryzoideae</taxon>
        <taxon>Oryzeae</taxon>
        <taxon>Oryzinae</taxon>
        <taxon>Oryza</taxon>
    </lineage>
</organism>